<dbReference type="OrthoDB" id="6255824at2"/>
<sequence length="125" mass="13251">MPTTQAASLIQVVVNLENGEPVFSYQTTSGQPLPNGDITVTEAGTLTYQLVDNTGKGLKFVGVGFTTPFDGIIDAITVSSDGQLVQMLDMDRSAGSTKFQFVLTNTANTLMVLSPDPEVKNLPPN</sequence>
<proteinExistence type="predicted"/>
<dbReference type="Pfam" id="PF08985">
    <property type="entry name" value="DP-EP"/>
    <property type="match status" value="1"/>
</dbReference>
<gene>
    <name evidence="1" type="ORF">RNAN_0033</name>
</gene>
<evidence type="ECO:0008006" key="3">
    <source>
        <dbReference type="Google" id="ProtNLM"/>
    </source>
</evidence>
<organism evidence="1 2">
    <name type="scientific">Rheinheimera nanhaiensis E407-8</name>
    <dbReference type="NCBI Taxonomy" id="562729"/>
    <lineage>
        <taxon>Bacteria</taxon>
        <taxon>Pseudomonadati</taxon>
        <taxon>Pseudomonadota</taxon>
        <taxon>Gammaproteobacteria</taxon>
        <taxon>Chromatiales</taxon>
        <taxon>Chromatiaceae</taxon>
        <taxon>Rheinheimera</taxon>
    </lineage>
</organism>
<dbReference type="AlphaFoldDB" id="I1DSP2"/>
<protein>
    <recommendedName>
        <fullName evidence="3">DP-EP family protein</fullName>
    </recommendedName>
</protein>
<evidence type="ECO:0000313" key="1">
    <source>
        <dbReference type="EMBL" id="GAB57070.1"/>
    </source>
</evidence>
<dbReference type="SUPFAM" id="SSF49503">
    <property type="entry name" value="Cupredoxins"/>
    <property type="match status" value="1"/>
</dbReference>
<evidence type="ECO:0000313" key="2">
    <source>
        <dbReference type="Proteomes" id="UP000004374"/>
    </source>
</evidence>
<dbReference type="Proteomes" id="UP000004374">
    <property type="component" value="Unassembled WGS sequence"/>
</dbReference>
<dbReference type="RefSeq" id="WP_008217499.1">
    <property type="nucleotide sequence ID" value="NZ_BAFK01000001.1"/>
</dbReference>
<dbReference type="Gene3D" id="2.60.40.420">
    <property type="entry name" value="Cupredoxins - blue copper proteins"/>
    <property type="match status" value="1"/>
</dbReference>
<reference evidence="1 2" key="1">
    <citation type="journal article" date="2012" name="J. Bacteriol.">
        <title>Genome Sequence of the Protease-Producing Bacterium Rheinheimera nanhaiensis E407-8T, Isolated from Deep-Sea Sediment of the South China Sea.</title>
        <authorList>
            <person name="Zhang X.-Y."/>
            <person name="Zhang Y.-J."/>
            <person name="Qin Q.-L."/>
            <person name="Xie B.-B."/>
            <person name="Chen X.-L."/>
            <person name="Zhou B.-C."/>
            <person name="Zhang Y.-Z."/>
        </authorList>
    </citation>
    <scope>NUCLEOTIDE SEQUENCE [LARGE SCALE GENOMIC DNA]</scope>
    <source>
        <strain evidence="1 2">E407-8</strain>
    </source>
</reference>
<dbReference type="EMBL" id="BAFK01000001">
    <property type="protein sequence ID" value="GAB57070.1"/>
    <property type="molecule type" value="Genomic_DNA"/>
</dbReference>
<dbReference type="InterPro" id="IPR008972">
    <property type="entry name" value="Cupredoxin"/>
</dbReference>
<dbReference type="InterPro" id="IPR015078">
    <property type="entry name" value="DP-EP"/>
</dbReference>
<comment type="caution">
    <text evidence="1">The sequence shown here is derived from an EMBL/GenBank/DDBJ whole genome shotgun (WGS) entry which is preliminary data.</text>
</comment>
<keyword evidence="2" id="KW-1185">Reference proteome</keyword>
<accession>I1DSP2</accession>
<dbReference type="STRING" id="562729.RNAN_0033"/>
<name>I1DSP2_9GAMM</name>